<reference evidence="3" key="1">
    <citation type="journal article" date="2019" name="Int. J. Syst. Evol. Microbiol.">
        <title>The Global Catalogue of Microorganisms (GCM) 10K type strain sequencing project: providing services to taxonomists for standard genome sequencing and annotation.</title>
        <authorList>
            <consortium name="The Broad Institute Genomics Platform"/>
            <consortium name="The Broad Institute Genome Sequencing Center for Infectious Disease"/>
            <person name="Wu L."/>
            <person name="Ma J."/>
        </authorList>
    </citation>
    <scope>NUCLEOTIDE SEQUENCE [LARGE SCALE GENOMIC DNA]</scope>
    <source>
        <strain evidence="3">CGMCC 1.18578</strain>
    </source>
</reference>
<evidence type="ECO:0000256" key="1">
    <source>
        <dbReference type="SAM" id="Phobius"/>
    </source>
</evidence>
<keyword evidence="1" id="KW-0472">Membrane</keyword>
<organism evidence="2 3">
    <name type="scientific">Cohnella yongneupensis</name>
    <dbReference type="NCBI Taxonomy" id="425006"/>
    <lineage>
        <taxon>Bacteria</taxon>
        <taxon>Bacillati</taxon>
        <taxon>Bacillota</taxon>
        <taxon>Bacilli</taxon>
        <taxon>Bacillales</taxon>
        <taxon>Paenibacillaceae</taxon>
        <taxon>Cohnella</taxon>
    </lineage>
</organism>
<protein>
    <submittedName>
        <fullName evidence="2">Uncharacterized protein</fullName>
    </submittedName>
</protein>
<feature type="transmembrane region" description="Helical" evidence="1">
    <location>
        <begin position="60"/>
        <end position="77"/>
    </location>
</feature>
<dbReference type="EMBL" id="JBHSNC010000027">
    <property type="protein sequence ID" value="MFC5529758.1"/>
    <property type="molecule type" value="Genomic_DNA"/>
</dbReference>
<proteinExistence type="predicted"/>
<dbReference type="RefSeq" id="WP_378111667.1">
    <property type="nucleotide sequence ID" value="NZ_JBHSNC010000027.1"/>
</dbReference>
<keyword evidence="1" id="KW-0812">Transmembrane</keyword>
<accession>A0ABW0QYB6</accession>
<keyword evidence="3" id="KW-1185">Reference proteome</keyword>
<dbReference type="Proteomes" id="UP001596108">
    <property type="component" value="Unassembled WGS sequence"/>
</dbReference>
<sequence>MAKIVSQFTVSDLHDEVNLFDENWTRTIGAGQVTYTATVDDAKITIATLEDDDYKPVAKLYFVTGSVVYVIGTAVYYPPHTTKPL</sequence>
<name>A0ABW0QYB6_9BACL</name>
<evidence type="ECO:0000313" key="2">
    <source>
        <dbReference type="EMBL" id="MFC5529758.1"/>
    </source>
</evidence>
<keyword evidence="1" id="KW-1133">Transmembrane helix</keyword>
<evidence type="ECO:0000313" key="3">
    <source>
        <dbReference type="Proteomes" id="UP001596108"/>
    </source>
</evidence>
<gene>
    <name evidence="2" type="ORF">ACFPQ4_09905</name>
</gene>
<comment type="caution">
    <text evidence="2">The sequence shown here is derived from an EMBL/GenBank/DDBJ whole genome shotgun (WGS) entry which is preliminary data.</text>
</comment>